<keyword evidence="1" id="KW-0808">Transferase</keyword>
<dbReference type="OrthoDB" id="2969753at2"/>
<proteinExistence type="predicted"/>
<dbReference type="EMBL" id="BJYM01000004">
    <property type="protein sequence ID" value="GEN86351.1"/>
    <property type="molecule type" value="Genomic_DNA"/>
</dbReference>
<dbReference type="STRING" id="582851.GCA_900162665_00544"/>
<organism evidence="1 2">
    <name type="scientific">Oceanobacillus sojae</name>
    <dbReference type="NCBI Taxonomy" id="582851"/>
    <lineage>
        <taxon>Bacteria</taxon>
        <taxon>Bacillati</taxon>
        <taxon>Bacillota</taxon>
        <taxon>Bacilli</taxon>
        <taxon>Bacillales</taxon>
        <taxon>Bacillaceae</taxon>
        <taxon>Oceanobacillus</taxon>
    </lineage>
</organism>
<evidence type="ECO:0000313" key="2">
    <source>
        <dbReference type="Proteomes" id="UP000321558"/>
    </source>
</evidence>
<reference evidence="1 2" key="1">
    <citation type="submission" date="2019-07" db="EMBL/GenBank/DDBJ databases">
        <title>Whole genome shotgun sequence of Oceanobacillus sojae NBRC 105379.</title>
        <authorList>
            <person name="Hosoyama A."/>
            <person name="Uohara A."/>
            <person name="Ohji S."/>
            <person name="Ichikawa N."/>
        </authorList>
    </citation>
    <scope>NUCLEOTIDE SEQUENCE [LARGE SCALE GENOMIC DNA]</scope>
    <source>
        <strain evidence="1 2">NBRC 105379</strain>
    </source>
</reference>
<gene>
    <name evidence="1" type="ORF">OSO01_10900</name>
</gene>
<keyword evidence="1" id="KW-0489">Methyltransferase</keyword>
<evidence type="ECO:0000313" key="1">
    <source>
        <dbReference type="EMBL" id="GEN86351.1"/>
    </source>
</evidence>
<accession>A0A511ZG10</accession>
<dbReference type="AlphaFoldDB" id="A0A511ZG10"/>
<dbReference type="InterPro" id="IPR020277">
    <property type="entry name" value="DUF2624"/>
</dbReference>
<dbReference type="GO" id="GO:0008168">
    <property type="term" value="F:methyltransferase activity"/>
    <property type="evidence" value="ECO:0007669"/>
    <property type="project" value="UniProtKB-KW"/>
</dbReference>
<dbReference type="GO" id="GO:0032259">
    <property type="term" value="P:methylation"/>
    <property type="evidence" value="ECO:0007669"/>
    <property type="project" value="UniProtKB-KW"/>
</dbReference>
<protein>
    <submittedName>
        <fullName evidence="1">tRNA methyltransferase</fullName>
    </submittedName>
</protein>
<dbReference type="Proteomes" id="UP000321558">
    <property type="component" value="Unassembled WGS sequence"/>
</dbReference>
<dbReference type="Pfam" id="PF11116">
    <property type="entry name" value="DUF2624"/>
    <property type="match status" value="1"/>
</dbReference>
<dbReference type="RefSeq" id="WP_147209422.1">
    <property type="nucleotide sequence ID" value="NZ_BJYM01000004.1"/>
</dbReference>
<name>A0A511ZG10_9BACI</name>
<comment type="caution">
    <text evidence="1">The sequence shown here is derived from an EMBL/GenBank/DDBJ whole genome shotgun (WGS) entry which is preliminary data.</text>
</comment>
<keyword evidence="2" id="KW-1185">Reference proteome</keyword>
<sequence length="93" mass="10690">MSFFIKEMIKNKLRKLTSGEILHYSSQYGFSITPAQADQIVNYLRVSSPNPFDQADRDRFMAELAKITDQKTALAAQQLMDEVIKSYGLEHLF</sequence>